<name>A0AAJ0I5V5_9PEZI</name>
<feature type="compositionally biased region" description="Basic and acidic residues" evidence="6">
    <location>
        <begin position="527"/>
        <end position="538"/>
    </location>
</feature>
<keyword evidence="8" id="KW-1185">Reference proteome</keyword>
<proteinExistence type="predicted"/>
<evidence type="ECO:0000256" key="6">
    <source>
        <dbReference type="SAM" id="MobiDB-lite"/>
    </source>
</evidence>
<comment type="caution">
    <text evidence="7">The sequence shown here is derived from an EMBL/GenBank/DDBJ whole genome shotgun (WGS) entry which is preliminary data.</text>
</comment>
<dbReference type="GO" id="GO:0043161">
    <property type="term" value="P:proteasome-mediated ubiquitin-dependent protein catabolic process"/>
    <property type="evidence" value="ECO:0007669"/>
    <property type="project" value="TreeGrafter"/>
</dbReference>
<feature type="compositionally biased region" description="Basic and acidic residues" evidence="6">
    <location>
        <begin position="602"/>
        <end position="611"/>
    </location>
</feature>
<sequence>MAHSQSPPALLWQIQNARNHAEQIEFLRQLKDGVVGDVRAKETWVNHGILQFLVHLLQQKTTAQSPSGLGSKEAYAPISQTTDLPDDDRVRLLALQLIASFAKGGPSFLTPLNAVGAVPVILTYICPHKNPARLVLTSLRALSDMTEAASLSSRTSIEATAALAKALFVPRYIESLCAILDAESASSIVQEQKCLVASLISRLCKEPRYQDMLADAGVLDALATLLASFVVARGEVLPFTLDTLEREGLAAVIPQPAPRGLSLALILEAISVLIADSRFRTGLLLCSPAIMAVLTSSEIGERNSQIYRTWELLKKSGLTHGRPVDRSALDYLLPAVPVTTPRFLLSQHHPSFPSTGRSLETPAKHGRATARFTTEDREWLVGGGDTEEPESPLIPWLIHLMRSGTNDHEKVMAASVLASLFKGGFTSPDREFSLSVLVVPVLCHLLKDYEKERGKSLDAIFVDSETATAWVILERTPAVLARLIADSVFLQQVTRDSGALKLACKLLKDSYEPTAIPSPPRPWTPNPEERQDTGDDKFSTCQLGPPGQVPLCAHKIRMRESSLKLITSLATFKEEFRKEIVEQDILPSVAESLSETPQKPTPPKEKLKTEEDGTVPMHPAGHSPYGHNPTSVLIAACHAVRTLARSVSNLRTVLDDNCVAMPIFKLLKHVDIDVKIAACSVICNLLTESSPMRDPLIKAGVIGVLCLYARSDNAGLRLNALWALKHLVHMTDRDTKKKCLEELGPGWLIQLICDDTEDEALHARIMGERRPLTDADEDEVMDTGDGYAEATDDVWQWQAIHRKGPGFDSTRMRVADGMLRALREREFDEVRKAREADLAIQEQGLDFIRNLIAIPQQPAQAEMIDYIFSELGQDRLFDILASKLRVKILRPFARRQSSSSGTPGGGAGSGASGRNVSIDSRVLYPQSKIIVAVIYFLTHIAAGVPRHRQLVIAQEELLKLLAGHFNNKDVDVRRSLCHLLKNLVWCDGTEDRRGRDLRVFELEKLGFLQKLEGLERNDAELDVRERAKEAASSIKGEAGEGPQVPHGRVDY</sequence>
<dbReference type="PANTHER" id="PTHR15651:SF7">
    <property type="entry name" value="ARMADILLO REPEAT-CONTAINING PROTEIN 8"/>
    <property type="match status" value="1"/>
</dbReference>
<keyword evidence="3" id="KW-0963">Cytoplasm</keyword>
<comment type="subcellular location">
    <subcellularLocation>
        <location evidence="2">Cytoplasm</location>
    </subcellularLocation>
    <subcellularLocation>
        <location evidence="1">Nucleus</location>
    </subcellularLocation>
</comment>
<dbReference type="SMART" id="SM00185">
    <property type="entry name" value="ARM"/>
    <property type="match status" value="5"/>
</dbReference>
<reference evidence="7 8" key="1">
    <citation type="journal article" date="2023" name="Mol. Phylogenet. Evol.">
        <title>Genome-scale phylogeny and comparative genomics of the fungal order Sordariales.</title>
        <authorList>
            <person name="Hensen N."/>
            <person name="Bonometti L."/>
            <person name="Westerberg I."/>
            <person name="Brannstrom I.O."/>
            <person name="Guillou S."/>
            <person name="Cros-Aarteil S."/>
            <person name="Calhoun S."/>
            <person name="Haridas S."/>
            <person name="Kuo A."/>
            <person name="Mondo S."/>
            <person name="Pangilinan J."/>
            <person name="Riley R."/>
            <person name="LaButti K."/>
            <person name="Andreopoulos B."/>
            <person name="Lipzen A."/>
            <person name="Chen C."/>
            <person name="Yan M."/>
            <person name="Daum C."/>
            <person name="Ng V."/>
            <person name="Clum A."/>
            <person name="Steindorff A."/>
            <person name="Ohm R.A."/>
            <person name="Martin F."/>
            <person name="Silar P."/>
            <person name="Natvig D.O."/>
            <person name="Lalanne C."/>
            <person name="Gautier V."/>
            <person name="Ament-Velasquez S.L."/>
            <person name="Kruys A."/>
            <person name="Hutchinson M.I."/>
            <person name="Powell A.J."/>
            <person name="Barry K."/>
            <person name="Miller A.N."/>
            <person name="Grigoriev I.V."/>
            <person name="Debuchy R."/>
            <person name="Gladieux P."/>
            <person name="Hiltunen Thoren M."/>
            <person name="Johannesson H."/>
        </authorList>
    </citation>
    <scope>NUCLEOTIDE SEQUENCE [LARGE SCALE GENOMIC DNA]</scope>
    <source>
        <strain evidence="7 8">FGSC 10403</strain>
    </source>
</reference>
<dbReference type="EMBL" id="JAULSX010000005">
    <property type="protein sequence ID" value="KAK3490777.1"/>
    <property type="molecule type" value="Genomic_DNA"/>
</dbReference>
<organism evidence="7 8">
    <name type="scientific">Neurospora hispaniola</name>
    <dbReference type="NCBI Taxonomy" id="588809"/>
    <lineage>
        <taxon>Eukaryota</taxon>
        <taxon>Fungi</taxon>
        <taxon>Dikarya</taxon>
        <taxon>Ascomycota</taxon>
        <taxon>Pezizomycotina</taxon>
        <taxon>Sordariomycetes</taxon>
        <taxon>Sordariomycetidae</taxon>
        <taxon>Sordariales</taxon>
        <taxon>Sordariaceae</taxon>
        <taxon>Neurospora</taxon>
    </lineage>
</organism>
<keyword evidence="4" id="KW-0677">Repeat</keyword>
<dbReference type="GO" id="GO:0005737">
    <property type="term" value="C:cytoplasm"/>
    <property type="evidence" value="ECO:0007669"/>
    <property type="project" value="UniProtKB-SubCell"/>
</dbReference>
<dbReference type="InterPro" id="IPR016024">
    <property type="entry name" value="ARM-type_fold"/>
</dbReference>
<dbReference type="InterPro" id="IPR000225">
    <property type="entry name" value="Armadillo"/>
</dbReference>
<dbReference type="Proteomes" id="UP001285908">
    <property type="component" value="Unassembled WGS sequence"/>
</dbReference>
<evidence type="ECO:0000256" key="5">
    <source>
        <dbReference type="ARBA" id="ARBA00023242"/>
    </source>
</evidence>
<dbReference type="AlphaFoldDB" id="A0AAJ0I5V5"/>
<feature type="region of interest" description="Disordered" evidence="6">
    <location>
        <begin position="513"/>
        <end position="541"/>
    </location>
</feature>
<dbReference type="GO" id="GO:0005634">
    <property type="term" value="C:nucleus"/>
    <property type="evidence" value="ECO:0007669"/>
    <property type="project" value="UniProtKB-SubCell"/>
</dbReference>
<evidence type="ECO:0000256" key="3">
    <source>
        <dbReference type="ARBA" id="ARBA00022490"/>
    </source>
</evidence>
<dbReference type="InterPro" id="IPR038739">
    <property type="entry name" value="ARMC8/Vid28"/>
</dbReference>
<dbReference type="GO" id="GO:0034657">
    <property type="term" value="C:GID complex"/>
    <property type="evidence" value="ECO:0007669"/>
    <property type="project" value="TreeGrafter"/>
</dbReference>
<keyword evidence="5" id="KW-0539">Nucleus</keyword>
<dbReference type="RefSeq" id="XP_062691960.1">
    <property type="nucleotide sequence ID" value="XM_062832885.1"/>
</dbReference>
<gene>
    <name evidence="7" type="ORF">B0T23DRAFT_169847</name>
</gene>
<dbReference type="InterPro" id="IPR011989">
    <property type="entry name" value="ARM-like"/>
</dbReference>
<evidence type="ECO:0000256" key="4">
    <source>
        <dbReference type="ARBA" id="ARBA00022737"/>
    </source>
</evidence>
<protein>
    <submittedName>
        <fullName evidence="7">Armadillo-type protein</fullName>
    </submittedName>
</protein>
<evidence type="ECO:0000313" key="7">
    <source>
        <dbReference type="EMBL" id="KAK3490777.1"/>
    </source>
</evidence>
<evidence type="ECO:0000313" key="8">
    <source>
        <dbReference type="Proteomes" id="UP001285908"/>
    </source>
</evidence>
<dbReference type="Gene3D" id="1.25.10.10">
    <property type="entry name" value="Leucine-rich Repeat Variant"/>
    <property type="match status" value="3"/>
</dbReference>
<feature type="compositionally biased region" description="Pro residues" evidence="6">
    <location>
        <begin position="516"/>
        <end position="525"/>
    </location>
</feature>
<evidence type="ECO:0000256" key="1">
    <source>
        <dbReference type="ARBA" id="ARBA00004123"/>
    </source>
</evidence>
<dbReference type="GeneID" id="87870507"/>
<dbReference type="SUPFAM" id="SSF48371">
    <property type="entry name" value="ARM repeat"/>
    <property type="match status" value="2"/>
</dbReference>
<dbReference type="FunFam" id="1.25.10.10:FF:000460">
    <property type="entry name" value="Armadillo repeat protein"/>
    <property type="match status" value="1"/>
</dbReference>
<dbReference type="PANTHER" id="PTHR15651">
    <property type="entry name" value="ARMADILLO REPEAT-CONTAINING PROTEIN 8"/>
    <property type="match status" value="1"/>
</dbReference>
<evidence type="ECO:0000256" key="2">
    <source>
        <dbReference type="ARBA" id="ARBA00004496"/>
    </source>
</evidence>
<feature type="region of interest" description="Disordered" evidence="6">
    <location>
        <begin position="589"/>
        <end position="613"/>
    </location>
</feature>
<accession>A0AAJ0I5V5</accession>
<feature type="region of interest" description="Disordered" evidence="6">
    <location>
        <begin position="1031"/>
        <end position="1051"/>
    </location>
</feature>